<feature type="transmembrane region" description="Helical" evidence="4">
    <location>
        <begin position="20"/>
        <end position="42"/>
    </location>
</feature>
<keyword evidence="4" id="KW-1133">Transmembrane helix</keyword>
<dbReference type="RefSeq" id="WP_170192035.1">
    <property type="nucleotide sequence ID" value="NZ_VFRA01000001.1"/>
</dbReference>
<sequence>MKTETTPEEARADLPIHSVAVIGAGSIGIAWSIVFACAGINVRICELDDTRRDSALASAESLLSEMEGAGLLSQATAGILERMSVWEELSDAVSGVGYVQECVVEDVDVKRELFRQLDQLTPHDVVLASSTSTIPSSKFASDLPGRARCLVVHPANPPYFLRVAEVVPAEFTSPTAVATTVSILKRAQIFSVHLNSEIEGFALNRLQGALLREAYCLVQDGVISAVDVDTLVREGLGRRWSVIGPFTTSELNTRGGLRQHSEVLGPVYARLGLERGHENPWTPDTINTVAKAIEQNLPFASWEENVRQRDHAMIQIASRLKGFDNPLVQCESE</sequence>
<comment type="caution">
    <text evidence="7">The sequence shown here is derived from an EMBL/GenBank/DDBJ whole genome shotgun (WGS) entry which is preliminary data.</text>
</comment>
<organism evidence="7 8">
    <name type="scientific">Rhodoglobus vestalii</name>
    <dbReference type="NCBI Taxonomy" id="193384"/>
    <lineage>
        <taxon>Bacteria</taxon>
        <taxon>Bacillati</taxon>
        <taxon>Actinomycetota</taxon>
        <taxon>Actinomycetes</taxon>
        <taxon>Micrococcales</taxon>
        <taxon>Microbacteriaceae</taxon>
        <taxon>Rhodoglobus</taxon>
    </lineage>
</organism>
<dbReference type="Pfam" id="PF02737">
    <property type="entry name" value="3HCDH_N"/>
    <property type="match status" value="1"/>
</dbReference>
<keyword evidence="4" id="KW-0472">Membrane</keyword>
<evidence type="ECO:0000313" key="8">
    <source>
        <dbReference type="Proteomes" id="UP000316560"/>
    </source>
</evidence>
<evidence type="ECO:0000259" key="5">
    <source>
        <dbReference type="Pfam" id="PF00725"/>
    </source>
</evidence>
<keyword evidence="8" id="KW-1185">Reference proteome</keyword>
<comment type="similarity">
    <text evidence="2">Belongs to the 3-hydroxyacyl-CoA dehydrogenase family.</text>
</comment>
<dbReference type="Gene3D" id="1.10.1040.10">
    <property type="entry name" value="N-(1-d-carboxylethyl)-l-norvaline Dehydrogenase, domain 2"/>
    <property type="match status" value="1"/>
</dbReference>
<keyword evidence="4" id="KW-0812">Transmembrane</keyword>
<evidence type="ECO:0000256" key="2">
    <source>
        <dbReference type="ARBA" id="ARBA00009463"/>
    </source>
</evidence>
<dbReference type="EMBL" id="VFRA01000001">
    <property type="protein sequence ID" value="TQO19789.1"/>
    <property type="molecule type" value="Genomic_DNA"/>
</dbReference>
<dbReference type="GO" id="GO:0070403">
    <property type="term" value="F:NAD+ binding"/>
    <property type="evidence" value="ECO:0007669"/>
    <property type="project" value="InterPro"/>
</dbReference>
<evidence type="ECO:0000256" key="3">
    <source>
        <dbReference type="ARBA" id="ARBA00023002"/>
    </source>
</evidence>
<dbReference type="NCBIfam" id="NF004783">
    <property type="entry name" value="PRK06129.1"/>
    <property type="match status" value="1"/>
</dbReference>
<dbReference type="SUPFAM" id="SSF48179">
    <property type="entry name" value="6-phosphogluconate dehydrogenase C-terminal domain-like"/>
    <property type="match status" value="1"/>
</dbReference>
<dbReference type="InterPro" id="IPR036291">
    <property type="entry name" value="NAD(P)-bd_dom_sf"/>
</dbReference>
<dbReference type="InterPro" id="IPR008927">
    <property type="entry name" value="6-PGluconate_DH-like_C_sf"/>
</dbReference>
<comment type="pathway">
    <text evidence="1">Lipid metabolism; butanoate metabolism.</text>
</comment>
<dbReference type="AlphaFoldDB" id="A0A8H2K6W4"/>
<protein>
    <submittedName>
        <fullName evidence="7">3-hydroxyacyl-CoA dehydrogenase</fullName>
    </submittedName>
</protein>
<feature type="domain" description="3-hydroxyacyl-CoA dehydrogenase NAD binding" evidence="6">
    <location>
        <begin position="18"/>
        <end position="191"/>
    </location>
</feature>
<proteinExistence type="inferred from homology"/>
<evidence type="ECO:0000313" key="7">
    <source>
        <dbReference type="EMBL" id="TQO19789.1"/>
    </source>
</evidence>
<evidence type="ECO:0000256" key="1">
    <source>
        <dbReference type="ARBA" id="ARBA00005086"/>
    </source>
</evidence>
<dbReference type="GO" id="GO:0006631">
    <property type="term" value="P:fatty acid metabolic process"/>
    <property type="evidence" value="ECO:0007669"/>
    <property type="project" value="InterPro"/>
</dbReference>
<dbReference type="Proteomes" id="UP000316560">
    <property type="component" value="Unassembled WGS sequence"/>
</dbReference>
<dbReference type="InterPro" id="IPR013328">
    <property type="entry name" value="6PGD_dom2"/>
</dbReference>
<name>A0A8H2K6W4_9MICO</name>
<dbReference type="InterPro" id="IPR006180">
    <property type="entry name" value="3-OHacyl-CoA_DH_CS"/>
</dbReference>
<dbReference type="SUPFAM" id="SSF51735">
    <property type="entry name" value="NAD(P)-binding Rossmann-fold domains"/>
    <property type="match status" value="1"/>
</dbReference>
<dbReference type="GO" id="GO:0050104">
    <property type="term" value="F:L-gulonate 3-dehydrogenase activity"/>
    <property type="evidence" value="ECO:0007669"/>
    <property type="project" value="TreeGrafter"/>
</dbReference>
<feature type="domain" description="3-hydroxyacyl-CoA dehydrogenase C-terminal" evidence="5">
    <location>
        <begin position="200"/>
        <end position="259"/>
    </location>
</feature>
<reference evidence="7 8" key="1">
    <citation type="submission" date="2019-06" db="EMBL/GenBank/DDBJ databases">
        <title>Sequencing the genomes of 1000 actinobacteria strains.</title>
        <authorList>
            <person name="Klenk H.-P."/>
        </authorList>
    </citation>
    <scope>NUCLEOTIDE SEQUENCE [LARGE SCALE GENOMIC DNA]</scope>
    <source>
        <strain evidence="7 8">DSM 21947</strain>
    </source>
</reference>
<dbReference type="InterPro" id="IPR006176">
    <property type="entry name" value="3-OHacyl-CoA_DH_NAD-bd"/>
</dbReference>
<accession>A0A8H2K6W4</accession>
<dbReference type="Gene3D" id="3.40.50.720">
    <property type="entry name" value="NAD(P)-binding Rossmann-like Domain"/>
    <property type="match status" value="1"/>
</dbReference>
<dbReference type="PROSITE" id="PS00067">
    <property type="entry name" value="3HCDH"/>
    <property type="match status" value="1"/>
</dbReference>
<dbReference type="PANTHER" id="PTHR48075">
    <property type="entry name" value="3-HYDROXYACYL-COA DEHYDROGENASE FAMILY PROTEIN"/>
    <property type="match status" value="1"/>
</dbReference>
<dbReference type="InterPro" id="IPR006108">
    <property type="entry name" value="3HC_DH_C"/>
</dbReference>
<dbReference type="PANTHER" id="PTHR48075:SF1">
    <property type="entry name" value="LAMBDA-CRYSTALLIN HOMOLOG"/>
    <property type="match status" value="1"/>
</dbReference>
<keyword evidence="3" id="KW-0560">Oxidoreductase</keyword>
<gene>
    <name evidence="7" type="ORF">FB472_1366</name>
</gene>
<evidence type="ECO:0000256" key="4">
    <source>
        <dbReference type="SAM" id="Phobius"/>
    </source>
</evidence>
<dbReference type="Pfam" id="PF00725">
    <property type="entry name" value="3HCDH"/>
    <property type="match status" value="1"/>
</dbReference>
<evidence type="ECO:0000259" key="6">
    <source>
        <dbReference type="Pfam" id="PF02737"/>
    </source>
</evidence>